<comment type="caution">
    <text evidence="1">The sequence shown here is derived from an EMBL/GenBank/DDBJ whole genome shotgun (WGS) entry which is preliminary data.</text>
</comment>
<organism evidence="1 2">
    <name type="scientific">Streptantibioticus rubrisoli</name>
    <dbReference type="NCBI Taxonomy" id="1387313"/>
    <lineage>
        <taxon>Bacteria</taxon>
        <taxon>Bacillati</taxon>
        <taxon>Actinomycetota</taxon>
        <taxon>Actinomycetes</taxon>
        <taxon>Kitasatosporales</taxon>
        <taxon>Streptomycetaceae</taxon>
        <taxon>Streptantibioticus</taxon>
    </lineage>
</organism>
<evidence type="ECO:0000313" key="2">
    <source>
        <dbReference type="Proteomes" id="UP001206206"/>
    </source>
</evidence>
<accession>A0ABT1PKI6</accession>
<sequence length="187" mass="20152">MTRYVALLRGVNLGSRNRLAMGTLREMIGAMGGGNVRTLLQSGNAVFDHVEEDPTRLAAELESRIAAETGLTAPCVIRTGADIQRVVERNPFAQELAGEVAGVRIDPARLVVTFLSGPLDASKLPELDPERYAPDQFRHGESELYVHCPNGISDSRLVRDLATARLGVTGTSRNWNTVTKIAALTSG</sequence>
<proteinExistence type="predicted"/>
<reference evidence="1 2" key="1">
    <citation type="submission" date="2022-06" db="EMBL/GenBank/DDBJ databases">
        <title>Draft genome sequence of type strain Streptomyces rubrisoli DSM 42083.</title>
        <authorList>
            <person name="Duangmal K."/>
            <person name="Klaysubun C."/>
        </authorList>
    </citation>
    <scope>NUCLEOTIDE SEQUENCE [LARGE SCALE GENOMIC DNA]</scope>
    <source>
        <strain evidence="1 2">DSM 42083</strain>
    </source>
</reference>
<protein>
    <submittedName>
        <fullName evidence="1">DUF1697 domain-containing protein</fullName>
    </submittedName>
</protein>
<evidence type="ECO:0000313" key="1">
    <source>
        <dbReference type="EMBL" id="MCQ4045879.1"/>
    </source>
</evidence>
<name>A0ABT1PKI6_9ACTN</name>
<dbReference type="SUPFAM" id="SSF160379">
    <property type="entry name" value="SP0830-like"/>
    <property type="match status" value="1"/>
</dbReference>
<gene>
    <name evidence="1" type="ORF">NON19_28535</name>
</gene>
<dbReference type="RefSeq" id="WP_255932029.1">
    <property type="nucleotide sequence ID" value="NZ_JANFNH010000050.1"/>
</dbReference>
<dbReference type="PANTHER" id="PTHR36439">
    <property type="entry name" value="BLL4334 PROTEIN"/>
    <property type="match status" value="1"/>
</dbReference>
<dbReference type="Gene3D" id="3.30.70.1280">
    <property type="entry name" value="SP0830-like domains"/>
    <property type="match status" value="1"/>
</dbReference>
<dbReference type="PANTHER" id="PTHR36439:SF1">
    <property type="entry name" value="DUF1697 DOMAIN-CONTAINING PROTEIN"/>
    <property type="match status" value="1"/>
</dbReference>
<dbReference type="Pfam" id="PF08002">
    <property type="entry name" value="DUF1697"/>
    <property type="match status" value="1"/>
</dbReference>
<dbReference type="InterPro" id="IPR012545">
    <property type="entry name" value="DUF1697"/>
</dbReference>
<dbReference type="Proteomes" id="UP001206206">
    <property type="component" value="Unassembled WGS sequence"/>
</dbReference>
<dbReference type="PIRSF" id="PIRSF008502">
    <property type="entry name" value="UCP008502"/>
    <property type="match status" value="1"/>
</dbReference>
<dbReference type="EMBL" id="JANFNH010000050">
    <property type="protein sequence ID" value="MCQ4045879.1"/>
    <property type="molecule type" value="Genomic_DNA"/>
</dbReference>
<keyword evidence="2" id="KW-1185">Reference proteome</keyword>